<dbReference type="RefSeq" id="WP_087186389.1">
    <property type="nucleotide sequence ID" value="NZ_NFHO01000005.1"/>
</dbReference>
<evidence type="ECO:0000313" key="2">
    <source>
        <dbReference type="Proteomes" id="UP000196560"/>
    </source>
</evidence>
<protein>
    <recommendedName>
        <fullName evidence="3">Tetratricopeptide repeat protein</fullName>
    </recommendedName>
</protein>
<proteinExistence type="predicted"/>
<evidence type="ECO:0000313" key="1">
    <source>
        <dbReference type="EMBL" id="OUN43105.1"/>
    </source>
</evidence>
<dbReference type="InterPro" id="IPR011990">
    <property type="entry name" value="TPR-like_helical_dom_sf"/>
</dbReference>
<keyword evidence="2" id="KW-1185">Reference proteome</keyword>
<dbReference type="AlphaFoldDB" id="A0A1Y3U4K2"/>
<name>A0A1Y3U4K2_9ACTN</name>
<gene>
    <name evidence="1" type="ORF">B5G21_05815</name>
</gene>
<dbReference type="Gene3D" id="1.25.40.10">
    <property type="entry name" value="Tetratricopeptide repeat domain"/>
    <property type="match status" value="1"/>
</dbReference>
<organism evidence="1 2">
    <name type="scientific">Enorma massiliensis</name>
    <dbReference type="NCBI Taxonomy" id="1472761"/>
    <lineage>
        <taxon>Bacteria</taxon>
        <taxon>Bacillati</taxon>
        <taxon>Actinomycetota</taxon>
        <taxon>Coriobacteriia</taxon>
        <taxon>Coriobacteriales</taxon>
        <taxon>Coriobacteriaceae</taxon>
        <taxon>Enorma</taxon>
    </lineage>
</organism>
<comment type="caution">
    <text evidence="1">The sequence shown here is derived from an EMBL/GenBank/DDBJ whole genome shotgun (WGS) entry which is preliminary data.</text>
</comment>
<dbReference type="EMBL" id="NFHO01000005">
    <property type="protein sequence ID" value="OUN43105.1"/>
    <property type="molecule type" value="Genomic_DNA"/>
</dbReference>
<accession>A0A1Y3U4K2</accession>
<dbReference type="SUPFAM" id="SSF48452">
    <property type="entry name" value="TPR-like"/>
    <property type="match status" value="1"/>
</dbReference>
<evidence type="ECO:0008006" key="3">
    <source>
        <dbReference type="Google" id="ProtNLM"/>
    </source>
</evidence>
<reference evidence="2" key="1">
    <citation type="submission" date="2017-04" db="EMBL/GenBank/DDBJ databases">
        <title>Function of individual gut microbiota members based on whole genome sequencing of pure cultures obtained from chicken caecum.</title>
        <authorList>
            <person name="Medvecky M."/>
            <person name="Cejkova D."/>
            <person name="Polansky O."/>
            <person name="Karasova D."/>
            <person name="Kubasova T."/>
            <person name="Cizek A."/>
            <person name="Rychlik I."/>
        </authorList>
    </citation>
    <scope>NUCLEOTIDE SEQUENCE [LARGE SCALE GENOMIC DNA]</scope>
    <source>
        <strain evidence="2">An70</strain>
    </source>
</reference>
<dbReference type="Proteomes" id="UP000196560">
    <property type="component" value="Unassembled WGS sequence"/>
</dbReference>
<dbReference type="STRING" id="1118060.GCA_000311845_01531"/>
<sequence length="803" mass="89903">MAEQASETQVYKLSVLAQRQHLPSLPGQEEGTTYGVVWSSFPMPAHGSCYVVKFNNARSISFLAYIDDQGAVFPVDQPITLAPAACPDFAVTPDERGYSGTVFVRGEGASLQPLSKYRGSFKGTMREVSDSETWNTSRSLTYRPFMASMYLRYCVFDSERRNVGKGPSISIDMRVYPLDEPVDIMGAFSRLPLPDAIDAVVYQIGEHDRSSGIERFARRVFGEIDVDFLRTLMQRSSIALAYIERMDAYYINFDHTAFSAGEADAIYAVEAAINRLHRVLGMLGFAHCAASASPSEEACSAYDQAAFSGITSWVKRLMDDAISANAWIQPGHIAARPGGEWDVRTRFASSCERLGLIVRLEYDYRFDSAARELRVRFGVPQASSMPASRFDVLEGAWVSIDNDERTRYATEYANRMALVLAAAAFSSSLSMRRFVVEKWDAMRDASLSVAFDRTEFTTHLMPLASELDGAPLSCETATERLSRSVTPERMQRDIPASLQAAPREDTRPLPRALQDLLLADSIDELEVMEVPDDPYMARCNELRASAPSDPARAERGYTELIEELEARCAAVEFMSDRPIITRFCENHLGRILLPVLEEDRSVRINRAPDALFFARYELCDLYMGAGAFERALPEARKLLDLATTSMQSYSMLVNVLARLERFQEVIDVAKNGLRVAYDRSSIAYLFYRVAFAYWVLGDRETAMACYRLVPRDEHITPMADEELSQLLAEMGRSERPTLREAAARAEQMGVPVPPSPETASQVADATVLLTDNGFHYLASRCVYHMWRITARDQLSAVHRSLLP</sequence>
<dbReference type="eggNOG" id="COG0457">
    <property type="taxonomic scope" value="Bacteria"/>
</dbReference>